<evidence type="ECO:0000313" key="2">
    <source>
        <dbReference type="Proteomes" id="UP000234681"/>
    </source>
</evidence>
<dbReference type="AlphaFoldDB" id="A6J5Q8"/>
<evidence type="ECO:0000313" key="1">
    <source>
        <dbReference type="EMBL" id="EDM00881.1"/>
    </source>
</evidence>
<organism evidence="1 2">
    <name type="scientific">Rattus norvegicus</name>
    <name type="common">Rat</name>
    <dbReference type="NCBI Taxonomy" id="10116"/>
    <lineage>
        <taxon>Eukaryota</taxon>
        <taxon>Metazoa</taxon>
        <taxon>Chordata</taxon>
        <taxon>Craniata</taxon>
        <taxon>Vertebrata</taxon>
        <taxon>Euteleostomi</taxon>
        <taxon>Mammalia</taxon>
        <taxon>Eutheria</taxon>
        <taxon>Euarchontoglires</taxon>
        <taxon>Glires</taxon>
        <taxon>Rodentia</taxon>
        <taxon>Myomorpha</taxon>
        <taxon>Muroidea</taxon>
        <taxon>Muridae</taxon>
        <taxon>Murinae</taxon>
        <taxon>Rattus</taxon>
    </lineage>
</organism>
<gene>
    <name evidence="1" type="ORF">rCG_62620</name>
</gene>
<accession>A6J5Q8</accession>
<reference evidence="1 2" key="1">
    <citation type="submission" date="2005-09" db="EMBL/GenBank/DDBJ databases">
        <authorList>
            <person name="Mural R.J."/>
            <person name="Li P.W."/>
            <person name="Adams M.D."/>
            <person name="Amanatides P.G."/>
            <person name="Baden-Tillson H."/>
            <person name="Barnstead M."/>
            <person name="Chin S.H."/>
            <person name="Dew I."/>
            <person name="Evans C.A."/>
            <person name="Ferriera S."/>
            <person name="Flanigan M."/>
            <person name="Fosler C."/>
            <person name="Glodek A."/>
            <person name="Gu Z."/>
            <person name="Holt R.A."/>
            <person name="Jennings D."/>
            <person name="Kraft C.L."/>
            <person name="Lu F."/>
            <person name="Nguyen T."/>
            <person name="Nusskern D.R."/>
            <person name="Pfannkoch C.M."/>
            <person name="Sitter C."/>
            <person name="Sutton G.G."/>
            <person name="Venter J.C."/>
            <person name="Wang Z."/>
            <person name="Woodage T."/>
            <person name="Zheng X.H."/>
            <person name="Zhong F."/>
        </authorList>
    </citation>
    <scope>NUCLEOTIDE SEQUENCE [LARGE SCALE GENOMIC DNA]</scope>
    <source>
        <strain>BN</strain>
        <strain evidence="2">Sprague-Dawley</strain>
    </source>
</reference>
<name>A6J5Q8_RAT</name>
<protein>
    <submittedName>
        <fullName evidence="1">RCG62620</fullName>
    </submittedName>
</protein>
<dbReference type="Proteomes" id="UP000234681">
    <property type="component" value="Chromosome 2"/>
</dbReference>
<dbReference type="EMBL" id="CH473976">
    <property type="protein sequence ID" value="EDM00881.1"/>
    <property type="molecule type" value="Genomic_DNA"/>
</dbReference>
<proteinExistence type="predicted"/>
<sequence length="44" mass="5169">MEQRLKAIQRQPQNEIHPIIRHQTLTVLLMPRSTPRQEPSIAVL</sequence>